<dbReference type="SUPFAM" id="SSF52540">
    <property type="entry name" value="P-loop containing nucleoside triphosphate hydrolases"/>
    <property type="match status" value="1"/>
</dbReference>
<accession>Q0RJC6</accession>
<dbReference type="HOGENOM" id="CLU_2751936_0_0_11"/>
<sequence length="70" mass="7474">MYAGLSVADHLRLGARLNPGWDDELARARIRQLGLDPTARAATLSGGQRAQLALTLGIAERPACSSWKTS</sequence>
<evidence type="ECO:0000313" key="2">
    <source>
        <dbReference type="Proteomes" id="UP000000657"/>
    </source>
</evidence>
<dbReference type="KEGG" id="fal:FRAAL3743"/>
<dbReference type="InterPro" id="IPR027417">
    <property type="entry name" value="P-loop_NTPase"/>
</dbReference>
<keyword evidence="1" id="KW-0067">ATP-binding</keyword>
<dbReference type="GO" id="GO:0005524">
    <property type="term" value="F:ATP binding"/>
    <property type="evidence" value="ECO:0007669"/>
    <property type="project" value="UniProtKB-KW"/>
</dbReference>
<dbReference type="AlphaFoldDB" id="Q0RJC6"/>
<name>Q0RJC6_FRAAA</name>
<protein>
    <submittedName>
        <fullName evidence="1">ABC transporter ATP-binding protein (Partial)</fullName>
    </submittedName>
</protein>
<dbReference type="Proteomes" id="UP000000657">
    <property type="component" value="Chromosome"/>
</dbReference>
<reference evidence="1 2" key="1">
    <citation type="journal article" date="2007" name="Genome Res.">
        <title>Genome characteristics of facultatively symbiotic Frankia sp. strains reflect host range and host plant biogeography.</title>
        <authorList>
            <person name="Normand P."/>
            <person name="Lapierre P."/>
            <person name="Tisa L.S."/>
            <person name="Gogarten J.P."/>
            <person name="Alloisio N."/>
            <person name="Bagnarol E."/>
            <person name="Bassi C.A."/>
            <person name="Berry A.M."/>
            <person name="Bickhart D.M."/>
            <person name="Choisne N."/>
            <person name="Couloux A."/>
            <person name="Cournoyer B."/>
            <person name="Cruveiller S."/>
            <person name="Daubin V."/>
            <person name="Demange N."/>
            <person name="Francino M.P."/>
            <person name="Goltsman E."/>
            <person name="Huang Y."/>
            <person name="Kopp O.R."/>
            <person name="Labarre L."/>
            <person name="Lapidus A."/>
            <person name="Lavire C."/>
            <person name="Marechal J."/>
            <person name="Martinez M."/>
            <person name="Mastronunzio J.E."/>
            <person name="Mullin B.C."/>
            <person name="Niemann J."/>
            <person name="Pujic P."/>
            <person name="Rawnsley T."/>
            <person name="Rouy Z."/>
            <person name="Schenowitz C."/>
            <person name="Sellstedt A."/>
            <person name="Tavares F."/>
            <person name="Tomkins J.P."/>
            <person name="Vallenet D."/>
            <person name="Valverde C."/>
            <person name="Wall L.G."/>
            <person name="Wang Y."/>
            <person name="Medigue C."/>
            <person name="Benson D.R."/>
        </authorList>
    </citation>
    <scope>NUCLEOTIDE SEQUENCE [LARGE SCALE GENOMIC DNA]</scope>
    <source>
        <strain evidence="2">DSM 45986 / CECT 9034 / ACN14a</strain>
    </source>
</reference>
<proteinExistence type="predicted"/>
<keyword evidence="2" id="KW-1185">Reference proteome</keyword>
<gene>
    <name evidence="1" type="ordered locus">FRAAL3743</name>
</gene>
<dbReference type="STRING" id="326424.FRAAL3743"/>
<dbReference type="eggNOG" id="COG1131">
    <property type="taxonomic scope" value="Bacteria"/>
</dbReference>
<evidence type="ECO:0000313" key="1">
    <source>
        <dbReference type="EMBL" id="CAJ62386.1"/>
    </source>
</evidence>
<dbReference type="Gene3D" id="3.40.50.300">
    <property type="entry name" value="P-loop containing nucleotide triphosphate hydrolases"/>
    <property type="match status" value="1"/>
</dbReference>
<dbReference type="EMBL" id="CT573213">
    <property type="protein sequence ID" value="CAJ62386.1"/>
    <property type="molecule type" value="Genomic_DNA"/>
</dbReference>
<organism evidence="1 2">
    <name type="scientific">Frankia alni (strain DSM 45986 / CECT 9034 / ACN14a)</name>
    <dbReference type="NCBI Taxonomy" id="326424"/>
    <lineage>
        <taxon>Bacteria</taxon>
        <taxon>Bacillati</taxon>
        <taxon>Actinomycetota</taxon>
        <taxon>Actinomycetes</taxon>
        <taxon>Frankiales</taxon>
        <taxon>Frankiaceae</taxon>
        <taxon>Frankia</taxon>
    </lineage>
</organism>
<keyword evidence="1" id="KW-0547">Nucleotide-binding</keyword>